<feature type="coiled-coil region" evidence="5">
    <location>
        <begin position="85"/>
        <end position="115"/>
    </location>
</feature>
<dbReference type="PANTHER" id="PTHR30204:SF69">
    <property type="entry name" value="MERR-FAMILY TRANSCRIPTIONAL REGULATOR"/>
    <property type="match status" value="1"/>
</dbReference>
<evidence type="ECO:0000259" key="7">
    <source>
        <dbReference type="PROSITE" id="PS50937"/>
    </source>
</evidence>
<sequence>MALTISELARSSGVGVETVRFYQRKGLLFDPRPAATGGARGQRHYGEGDVKRLRFIRSAKAAGFILDEIAELISLDHTGDRPRAREMARLRLLALDREIAQLETARRSLRRLARECAGSDEGPCPILESFEDASSSRT</sequence>
<keyword evidence="5" id="KW-0175">Coiled coil</keyword>
<evidence type="ECO:0000256" key="5">
    <source>
        <dbReference type="SAM" id="Coils"/>
    </source>
</evidence>
<dbReference type="GO" id="GO:0003700">
    <property type="term" value="F:DNA-binding transcription factor activity"/>
    <property type="evidence" value="ECO:0007669"/>
    <property type="project" value="InterPro"/>
</dbReference>
<dbReference type="eggNOG" id="COG0789">
    <property type="taxonomic scope" value="Bacteria"/>
</dbReference>
<dbReference type="RefSeq" id="WP_021232583.1">
    <property type="nucleotide sequence ID" value="NZ_ATHL01000028.1"/>
</dbReference>
<dbReference type="InterPro" id="IPR009061">
    <property type="entry name" value="DNA-bd_dom_put_sf"/>
</dbReference>
<dbReference type="SUPFAM" id="SSF46955">
    <property type="entry name" value="Putative DNA-binding domain"/>
    <property type="match status" value="1"/>
</dbReference>
<dbReference type="AlphaFoldDB" id="T0I0M1"/>
<keyword evidence="1" id="KW-0678">Repressor</keyword>
<dbReference type="PATRIC" id="fig|1096930.3.peg.603"/>
<dbReference type="InterPro" id="IPR047057">
    <property type="entry name" value="MerR_fam"/>
</dbReference>
<evidence type="ECO:0000256" key="6">
    <source>
        <dbReference type="SAM" id="MobiDB-lite"/>
    </source>
</evidence>
<keyword evidence="2" id="KW-0805">Transcription regulation</keyword>
<keyword evidence="4" id="KW-0804">Transcription</keyword>
<dbReference type="GO" id="GO:0003677">
    <property type="term" value="F:DNA binding"/>
    <property type="evidence" value="ECO:0007669"/>
    <property type="project" value="UniProtKB-KW"/>
</dbReference>
<accession>T0I0M1</accession>
<dbReference type="EMBL" id="ATHL01000028">
    <property type="protein sequence ID" value="EQB18852.1"/>
    <property type="molecule type" value="Genomic_DNA"/>
</dbReference>
<dbReference type="PANTHER" id="PTHR30204">
    <property type="entry name" value="REDOX-CYCLING DRUG-SENSING TRANSCRIPTIONAL ACTIVATOR SOXR"/>
    <property type="match status" value="1"/>
</dbReference>
<dbReference type="Proteomes" id="UP000015527">
    <property type="component" value="Unassembled WGS sequence"/>
</dbReference>
<dbReference type="Gene3D" id="1.10.1660.10">
    <property type="match status" value="1"/>
</dbReference>
<feature type="domain" description="HTH merR-type" evidence="7">
    <location>
        <begin position="2"/>
        <end position="75"/>
    </location>
</feature>
<dbReference type="Pfam" id="PF13411">
    <property type="entry name" value="MerR_1"/>
    <property type="match status" value="1"/>
</dbReference>
<comment type="caution">
    <text evidence="8">The sequence shown here is derived from an EMBL/GenBank/DDBJ whole genome shotgun (WGS) entry which is preliminary data.</text>
</comment>
<evidence type="ECO:0000256" key="1">
    <source>
        <dbReference type="ARBA" id="ARBA00022491"/>
    </source>
</evidence>
<dbReference type="OrthoDB" id="9802944at2"/>
<evidence type="ECO:0000313" key="8">
    <source>
        <dbReference type="EMBL" id="EQB18852.1"/>
    </source>
</evidence>
<dbReference type="PROSITE" id="PS50937">
    <property type="entry name" value="HTH_MERR_2"/>
    <property type="match status" value="1"/>
</dbReference>
<proteinExistence type="predicted"/>
<keyword evidence="9" id="KW-1185">Reference proteome</keyword>
<dbReference type="SMART" id="SM00422">
    <property type="entry name" value="HTH_MERR"/>
    <property type="match status" value="1"/>
</dbReference>
<evidence type="ECO:0000256" key="4">
    <source>
        <dbReference type="ARBA" id="ARBA00023163"/>
    </source>
</evidence>
<reference evidence="8 9" key="1">
    <citation type="journal article" date="2013" name="Genome Announc.">
        <title>Genome Sequence of Novosphingobium lindaniclasticum LE124T, Isolated from a Hexachlorocyclohexane Dumpsite.</title>
        <authorList>
            <person name="Saxena A."/>
            <person name="Nayyar N."/>
            <person name="Sangwan N."/>
            <person name="Kumari R."/>
            <person name="Khurana J.P."/>
            <person name="Lal R."/>
        </authorList>
    </citation>
    <scope>NUCLEOTIDE SEQUENCE [LARGE SCALE GENOMIC DNA]</scope>
    <source>
        <strain evidence="8 9">LE124</strain>
    </source>
</reference>
<feature type="region of interest" description="Disordered" evidence="6">
    <location>
        <begin position="115"/>
        <end position="138"/>
    </location>
</feature>
<evidence type="ECO:0000313" key="9">
    <source>
        <dbReference type="Proteomes" id="UP000015527"/>
    </source>
</evidence>
<dbReference type="PRINTS" id="PR00040">
    <property type="entry name" value="HTHMERR"/>
</dbReference>
<keyword evidence="3" id="KW-0238">DNA-binding</keyword>
<gene>
    <name evidence="8" type="ORF">L284_03060</name>
</gene>
<organism evidence="8 9">
    <name type="scientific">Novosphingobium lindaniclasticum LE124</name>
    <dbReference type="NCBI Taxonomy" id="1096930"/>
    <lineage>
        <taxon>Bacteria</taxon>
        <taxon>Pseudomonadati</taxon>
        <taxon>Pseudomonadota</taxon>
        <taxon>Alphaproteobacteria</taxon>
        <taxon>Sphingomonadales</taxon>
        <taxon>Sphingomonadaceae</taxon>
        <taxon>Novosphingobium</taxon>
    </lineage>
</organism>
<name>T0I0M1_9SPHN</name>
<evidence type="ECO:0000256" key="3">
    <source>
        <dbReference type="ARBA" id="ARBA00023125"/>
    </source>
</evidence>
<evidence type="ECO:0000256" key="2">
    <source>
        <dbReference type="ARBA" id="ARBA00023015"/>
    </source>
</evidence>
<protein>
    <recommendedName>
        <fullName evidence="7">HTH merR-type domain-containing protein</fullName>
    </recommendedName>
</protein>
<dbReference type="InterPro" id="IPR000551">
    <property type="entry name" value="MerR-type_HTH_dom"/>
</dbReference>